<feature type="region of interest" description="Disordered" evidence="1">
    <location>
        <begin position="286"/>
        <end position="313"/>
    </location>
</feature>
<keyword evidence="5" id="KW-1185">Reference proteome</keyword>
<dbReference type="SUPFAM" id="SSF49373">
    <property type="entry name" value="Invasin/intimin cell-adhesion fragments"/>
    <property type="match status" value="4"/>
</dbReference>
<feature type="compositionally biased region" description="Pro residues" evidence="1">
    <location>
        <begin position="288"/>
        <end position="308"/>
    </location>
</feature>
<dbReference type="InterPro" id="IPR008964">
    <property type="entry name" value="Invasin/intimin_cell_adhesion"/>
</dbReference>
<dbReference type="Pfam" id="PF13385">
    <property type="entry name" value="Laminin_G_3"/>
    <property type="match status" value="1"/>
</dbReference>
<feature type="chain" id="PRO_5037507332" evidence="2">
    <location>
        <begin position="33"/>
        <end position="825"/>
    </location>
</feature>
<dbReference type="PANTHER" id="PTHR23019:SF0">
    <property type="entry name" value="NUCLEAR PORE MEMBRANE GLYCOPROTEIN 210"/>
    <property type="match status" value="1"/>
</dbReference>
<dbReference type="Gene3D" id="2.60.120.200">
    <property type="match status" value="1"/>
</dbReference>
<dbReference type="InterPro" id="IPR013320">
    <property type="entry name" value="ConA-like_dom_sf"/>
</dbReference>
<proteinExistence type="predicted"/>
<evidence type="ECO:0000313" key="5">
    <source>
        <dbReference type="Proteomes" id="UP000606720"/>
    </source>
</evidence>
<dbReference type="SMART" id="SM00635">
    <property type="entry name" value="BID_2"/>
    <property type="match status" value="4"/>
</dbReference>
<feature type="domain" description="BIG2" evidence="3">
    <location>
        <begin position="33"/>
        <end position="112"/>
    </location>
</feature>
<organism evidence="4 5">
    <name type="scientific">Roseburia zhanii</name>
    <dbReference type="NCBI Taxonomy" id="2763064"/>
    <lineage>
        <taxon>Bacteria</taxon>
        <taxon>Bacillati</taxon>
        <taxon>Bacillota</taxon>
        <taxon>Clostridia</taxon>
        <taxon>Lachnospirales</taxon>
        <taxon>Lachnospiraceae</taxon>
        <taxon>Roseburia</taxon>
    </lineage>
</organism>
<evidence type="ECO:0000259" key="3">
    <source>
        <dbReference type="SMART" id="SM00635"/>
    </source>
</evidence>
<dbReference type="Pfam" id="PF02368">
    <property type="entry name" value="Big_2"/>
    <property type="match status" value="4"/>
</dbReference>
<comment type="caution">
    <text evidence="4">The sequence shown here is derived from an EMBL/GenBank/DDBJ whole genome shotgun (WGS) entry which is preliminary data.</text>
</comment>
<protein>
    <submittedName>
        <fullName evidence="4">Ig-like domain-containing protein</fullName>
    </submittedName>
</protein>
<dbReference type="Gene3D" id="2.60.40.1080">
    <property type="match status" value="4"/>
</dbReference>
<sequence>MKKNPIRRLSALILVCVLAVSSIVVSPTDVQAAANAKKITLSTTKQIVGVGKSVTLKVKAVQPKKASKKVTYTSSNPDVATVTAKGKVTGKSIGNATITVVSATNPKAKAKCKITVVQAATSIQTAKSIVMQKGKKVTIKYGVTPGDANKQMIFTTSNKKVATVDKKGKITAKKPGKATITMTAAAGGKKAKIKVTVKKKITVAKSVTLDQTSLSLKPSETATLTATVNPAKAAGKKVYWYSSDSDVATVNANGVVTAVADGAATITAVASDSGAKSASCSVTVATPAPNPTPAPTPAPNPTPAPTPTPETVDVTSVTVDPEKVRLVLGRTELANVTATVAPENATDKTITWTTDNDKVATVEATEAGAKITAVAAGTAKITATAKNGVKAEIAVTVKEAGEVTVRTFDDSKNYKIIFTDADGEKIQRNVTAREMEVAYKKYQEFVAAKTVDALWNMITKENLKAFAALDDASIDVTTEANKKTIITVDSEGTYSAVLTRTDDSIKVTVSSGSDAARSAVISNIDMTAKTATLEYKGTSAALAFTADKATLAKDGSIVTLEYKDHQYILTMDNALASEFYDAVKDVSLIKLPATFEEVNDNIAIEEVEKTVLAAFDFDEDAVDGKITGTNAVATVNGNGVSIEKTDKLLGTGALKLENSSYLDVKKTDGKPVVSGQKAITISYYSKTDAGSGWAYFISKDDQSPVYQKEYYLGILDKPEINVERYANGRVNEANTGSRNGSEWTRIDVVYAETSTELYVNGVLADTKPASTSIEDSIGTNSIFHIGQATWGSGEYFTGMIDNFTVYGSALSSNEIQALYKADTAK</sequence>
<feature type="domain" description="BIG2" evidence="3">
    <location>
        <begin position="203"/>
        <end position="279"/>
    </location>
</feature>
<dbReference type="PANTHER" id="PTHR23019">
    <property type="entry name" value="NUCLEAR PORE MEMBRANE GLYCOPROTEIN GP210-RELATED"/>
    <property type="match status" value="1"/>
</dbReference>
<accession>A0A923LQG8</accession>
<name>A0A923LQG8_9FIRM</name>
<feature type="domain" description="BIG2" evidence="3">
    <location>
        <begin position="119"/>
        <end position="194"/>
    </location>
</feature>
<dbReference type="AlphaFoldDB" id="A0A923LQG8"/>
<feature type="signal peptide" evidence="2">
    <location>
        <begin position="1"/>
        <end position="32"/>
    </location>
</feature>
<dbReference type="Proteomes" id="UP000606720">
    <property type="component" value="Unassembled WGS sequence"/>
</dbReference>
<gene>
    <name evidence="4" type="ORF">H8S17_13790</name>
</gene>
<reference evidence="4" key="1">
    <citation type="submission" date="2020-08" db="EMBL/GenBank/DDBJ databases">
        <title>Genome public.</title>
        <authorList>
            <person name="Liu C."/>
            <person name="Sun Q."/>
        </authorList>
    </citation>
    <scope>NUCLEOTIDE SEQUENCE</scope>
    <source>
        <strain evidence="4">BX1005</strain>
    </source>
</reference>
<dbReference type="RefSeq" id="WP_186867670.1">
    <property type="nucleotide sequence ID" value="NZ_JACOPH010000016.1"/>
</dbReference>
<dbReference type="SUPFAM" id="SSF49899">
    <property type="entry name" value="Concanavalin A-like lectins/glucanases"/>
    <property type="match status" value="1"/>
</dbReference>
<dbReference type="InterPro" id="IPR045197">
    <property type="entry name" value="NUP210-like"/>
</dbReference>
<dbReference type="EMBL" id="JACOPH010000016">
    <property type="protein sequence ID" value="MBC5715259.1"/>
    <property type="molecule type" value="Genomic_DNA"/>
</dbReference>
<dbReference type="InterPro" id="IPR003343">
    <property type="entry name" value="Big_2"/>
</dbReference>
<feature type="domain" description="BIG2" evidence="3">
    <location>
        <begin position="313"/>
        <end position="395"/>
    </location>
</feature>
<evidence type="ECO:0000256" key="1">
    <source>
        <dbReference type="SAM" id="MobiDB-lite"/>
    </source>
</evidence>
<evidence type="ECO:0000313" key="4">
    <source>
        <dbReference type="EMBL" id="MBC5715259.1"/>
    </source>
</evidence>
<keyword evidence="2" id="KW-0732">Signal</keyword>
<evidence type="ECO:0000256" key="2">
    <source>
        <dbReference type="SAM" id="SignalP"/>
    </source>
</evidence>